<evidence type="ECO:0000256" key="9">
    <source>
        <dbReference type="ARBA" id="ARBA00048173"/>
    </source>
</evidence>
<organism evidence="11 12">
    <name type="scientific">Stratiformator vulcanicus</name>
    <dbReference type="NCBI Taxonomy" id="2527980"/>
    <lineage>
        <taxon>Bacteria</taxon>
        <taxon>Pseudomonadati</taxon>
        <taxon>Planctomycetota</taxon>
        <taxon>Planctomycetia</taxon>
        <taxon>Planctomycetales</taxon>
        <taxon>Planctomycetaceae</taxon>
        <taxon>Stratiformator</taxon>
    </lineage>
</organism>
<comment type="catalytic activity">
    <reaction evidence="9">
        <text>DNA(n) + a 2'-deoxyribonucleoside 5'-triphosphate = DNA(n+1) + diphosphate</text>
        <dbReference type="Rhea" id="RHEA:22508"/>
        <dbReference type="Rhea" id="RHEA-COMP:17339"/>
        <dbReference type="Rhea" id="RHEA-COMP:17340"/>
        <dbReference type="ChEBI" id="CHEBI:33019"/>
        <dbReference type="ChEBI" id="CHEBI:61560"/>
        <dbReference type="ChEBI" id="CHEBI:173112"/>
        <dbReference type="EC" id="2.7.7.49"/>
    </reaction>
</comment>
<sequence>MHDFEDEFPTPDAESVARVFLAGAFSPESCTARLTVVFGRVHHRRIERLVRLVFAVFPPHSAVPTLRRLTLFLLRFESYFPDQFRISPPRDLTGHRTIPAEAITGSLPILNNIRELAEFLDLTPERMLWLADPHGFETKRPRERQRHYRYRWVERTGRTPRPLEIPKQRLKAIQKKILAEILNKLRPHPAACAFRKGQSVRDFAKPHVGRRVVIRFDIANFFPSILQPRVQATFRAVGYVEEVAFLLSALTTNRLPTDQLHAEATGSGARHLRQHLLSAHLPQGAPTSPALANLCAFHLDRRLTGLAARFSLSYTRYADDLLFSGNLSDAEIYRFRIRALAILIDEGFEARSSKSAVLRKGSRQQACGVILNTRLNIAREDYDALKATLHNCIRHGPELQNHEGVADFRSVLRGRIAWVHSLNVAKGEKLLAMFEQIHWNTS</sequence>
<keyword evidence="3" id="KW-0548">Nucleotidyltransferase</keyword>
<evidence type="ECO:0000256" key="7">
    <source>
        <dbReference type="ARBA" id="ARBA00023118"/>
    </source>
</evidence>
<keyword evidence="7" id="KW-0051">Antiviral defense</keyword>
<evidence type="ECO:0000256" key="3">
    <source>
        <dbReference type="ARBA" id="ARBA00022695"/>
    </source>
</evidence>
<reference evidence="11 12" key="1">
    <citation type="submission" date="2019-02" db="EMBL/GenBank/DDBJ databases">
        <title>Deep-cultivation of Planctomycetes and their phenomic and genomic characterization uncovers novel biology.</title>
        <authorList>
            <person name="Wiegand S."/>
            <person name="Jogler M."/>
            <person name="Boedeker C."/>
            <person name="Pinto D."/>
            <person name="Vollmers J."/>
            <person name="Rivas-Marin E."/>
            <person name="Kohn T."/>
            <person name="Peeters S.H."/>
            <person name="Heuer A."/>
            <person name="Rast P."/>
            <person name="Oberbeckmann S."/>
            <person name="Bunk B."/>
            <person name="Jeske O."/>
            <person name="Meyerdierks A."/>
            <person name="Storesund J.E."/>
            <person name="Kallscheuer N."/>
            <person name="Luecker S."/>
            <person name="Lage O.M."/>
            <person name="Pohl T."/>
            <person name="Merkel B.J."/>
            <person name="Hornburger P."/>
            <person name="Mueller R.-W."/>
            <person name="Bruemmer F."/>
            <person name="Labrenz M."/>
            <person name="Spormann A.M."/>
            <person name="Op den Camp H."/>
            <person name="Overmann J."/>
            <person name="Amann R."/>
            <person name="Jetten M.S.M."/>
            <person name="Mascher T."/>
            <person name="Medema M.H."/>
            <person name="Devos D.P."/>
            <person name="Kaster A.-K."/>
            <person name="Ovreas L."/>
            <person name="Rohde M."/>
            <person name="Galperin M.Y."/>
            <person name="Jogler C."/>
        </authorList>
    </citation>
    <scope>NUCLEOTIDE SEQUENCE [LARGE SCALE GENOMIC DNA]</scope>
    <source>
        <strain evidence="11 12">Pan189</strain>
    </source>
</reference>
<dbReference type="PROSITE" id="PS50878">
    <property type="entry name" value="RT_POL"/>
    <property type="match status" value="1"/>
</dbReference>
<keyword evidence="5" id="KW-0460">Magnesium</keyword>
<dbReference type="InterPro" id="IPR000477">
    <property type="entry name" value="RT_dom"/>
</dbReference>
<dbReference type="GO" id="GO:0051607">
    <property type="term" value="P:defense response to virus"/>
    <property type="evidence" value="ECO:0007669"/>
    <property type="project" value="UniProtKB-KW"/>
</dbReference>
<comment type="similarity">
    <text evidence="8">Belongs to the bacterial reverse transcriptase family.</text>
</comment>
<dbReference type="InterPro" id="IPR043502">
    <property type="entry name" value="DNA/RNA_pol_sf"/>
</dbReference>
<dbReference type="Proteomes" id="UP000317318">
    <property type="component" value="Chromosome"/>
</dbReference>
<gene>
    <name evidence="11" type="ORF">Pan189_14990</name>
</gene>
<dbReference type="GO" id="GO:0003723">
    <property type="term" value="F:RNA binding"/>
    <property type="evidence" value="ECO:0007669"/>
    <property type="project" value="InterPro"/>
</dbReference>
<dbReference type="KEGG" id="svp:Pan189_14990"/>
<dbReference type="GO" id="GO:0046872">
    <property type="term" value="F:metal ion binding"/>
    <property type="evidence" value="ECO:0007669"/>
    <property type="project" value="UniProtKB-KW"/>
</dbReference>
<protein>
    <recommendedName>
        <fullName evidence="1">RNA-directed DNA polymerase</fullName>
        <ecNumber evidence="1">2.7.7.49</ecNumber>
    </recommendedName>
</protein>
<dbReference type="InterPro" id="IPR000123">
    <property type="entry name" value="Reverse_transcriptase_msDNA"/>
</dbReference>
<dbReference type="GO" id="GO:0003964">
    <property type="term" value="F:RNA-directed DNA polymerase activity"/>
    <property type="evidence" value="ECO:0007669"/>
    <property type="project" value="UniProtKB-KW"/>
</dbReference>
<dbReference type="Pfam" id="PF00078">
    <property type="entry name" value="RVT_1"/>
    <property type="match status" value="1"/>
</dbReference>
<dbReference type="InterPro" id="IPR051083">
    <property type="entry name" value="GrpII_Intron_Splice-Mob/Def"/>
</dbReference>
<feature type="domain" description="Reverse transcriptase" evidence="10">
    <location>
        <begin position="134"/>
        <end position="371"/>
    </location>
</feature>
<evidence type="ECO:0000256" key="6">
    <source>
        <dbReference type="ARBA" id="ARBA00022918"/>
    </source>
</evidence>
<dbReference type="SUPFAM" id="SSF56672">
    <property type="entry name" value="DNA/RNA polymerases"/>
    <property type="match status" value="1"/>
</dbReference>
<evidence type="ECO:0000256" key="2">
    <source>
        <dbReference type="ARBA" id="ARBA00022679"/>
    </source>
</evidence>
<dbReference type="PANTHER" id="PTHR34047">
    <property type="entry name" value="NUCLEAR INTRON MATURASE 1, MITOCHONDRIAL-RELATED"/>
    <property type="match status" value="1"/>
</dbReference>
<evidence type="ECO:0000256" key="1">
    <source>
        <dbReference type="ARBA" id="ARBA00012493"/>
    </source>
</evidence>
<evidence type="ECO:0000259" key="10">
    <source>
        <dbReference type="PROSITE" id="PS50878"/>
    </source>
</evidence>
<keyword evidence="6 11" id="KW-0695">RNA-directed DNA polymerase</keyword>
<dbReference type="CDD" id="cd03487">
    <property type="entry name" value="RT_Bac_retron_II"/>
    <property type="match status" value="1"/>
</dbReference>
<evidence type="ECO:0000256" key="8">
    <source>
        <dbReference type="ARBA" id="ARBA00034120"/>
    </source>
</evidence>
<keyword evidence="2" id="KW-0808">Transferase</keyword>
<evidence type="ECO:0000313" key="11">
    <source>
        <dbReference type="EMBL" id="QDT37131.1"/>
    </source>
</evidence>
<dbReference type="AlphaFoldDB" id="A0A517QZS4"/>
<proteinExistence type="inferred from homology"/>
<accession>A0A517QZS4</accession>
<evidence type="ECO:0000256" key="5">
    <source>
        <dbReference type="ARBA" id="ARBA00022842"/>
    </source>
</evidence>
<evidence type="ECO:0000313" key="12">
    <source>
        <dbReference type="Proteomes" id="UP000317318"/>
    </source>
</evidence>
<keyword evidence="12" id="KW-1185">Reference proteome</keyword>
<name>A0A517QZS4_9PLAN</name>
<dbReference type="PRINTS" id="PR00866">
    <property type="entry name" value="RNADNAPOLMS"/>
</dbReference>
<dbReference type="EMBL" id="CP036268">
    <property type="protein sequence ID" value="QDT37131.1"/>
    <property type="molecule type" value="Genomic_DNA"/>
</dbReference>
<dbReference type="EC" id="2.7.7.49" evidence="1"/>
<evidence type="ECO:0000256" key="4">
    <source>
        <dbReference type="ARBA" id="ARBA00022723"/>
    </source>
</evidence>
<dbReference type="OrthoDB" id="9788687at2"/>
<dbReference type="RefSeq" id="WP_145363273.1">
    <property type="nucleotide sequence ID" value="NZ_CP036268.1"/>
</dbReference>
<dbReference type="PANTHER" id="PTHR34047:SF7">
    <property type="entry name" value="RNA-DIRECTED DNA POLYMERASE"/>
    <property type="match status" value="1"/>
</dbReference>
<keyword evidence="4" id="KW-0479">Metal-binding</keyword>